<keyword evidence="7" id="KW-0460">Magnesium</keyword>
<dbReference type="GO" id="GO:0008033">
    <property type="term" value="P:tRNA processing"/>
    <property type="evidence" value="ECO:0007669"/>
    <property type="project" value="UniProtKB-KW"/>
</dbReference>
<protein>
    <submittedName>
        <fullName evidence="11">Poly A polymerase head domain protein</fullName>
    </submittedName>
</protein>
<keyword evidence="12" id="KW-1185">Reference proteome</keyword>
<dbReference type="Gene3D" id="3.30.460.10">
    <property type="entry name" value="Beta Polymerase, domain 2"/>
    <property type="match status" value="1"/>
</dbReference>
<feature type="domain" description="Poly A polymerase head" evidence="9">
    <location>
        <begin position="26"/>
        <end position="146"/>
    </location>
</feature>
<evidence type="ECO:0000256" key="4">
    <source>
        <dbReference type="ARBA" id="ARBA00022695"/>
    </source>
</evidence>
<dbReference type="PANTHER" id="PTHR46173:SF1">
    <property type="entry name" value="CCA TRNA NUCLEOTIDYLTRANSFERASE 1, MITOCHONDRIAL"/>
    <property type="match status" value="1"/>
</dbReference>
<dbReference type="InterPro" id="IPR043519">
    <property type="entry name" value="NT_sf"/>
</dbReference>
<dbReference type="EMBL" id="LANX01000001">
    <property type="protein sequence ID" value="KJV69427.1"/>
    <property type="molecule type" value="Genomic_DNA"/>
</dbReference>
<evidence type="ECO:0000256" key="2">
    <source>
        <dbReference type="ARBA" id="ARBA00022679"/>
    </source>
</evidence>
<evidence type="ECO:0000259" key="9">
    <source>
        <dbReference type="Pfam" id="PF01743"/>
    </source>
</evidence>
<evidence type="ECO:0000256" key="3">
    <source>
        <dbReference type="ARBA" id="ARBA00022694"/>
    </source>
</evidence>
<dbReference type="Pfam" id="PF01743">
    <property type="entry name" value="PolyA_pol"/>
    <property type="match status" value="1"/>
</dbReference>
<feature type="domain" description="tRNA nucleotidyltransferase/poly(A) polymerase RNA and SrmB- binding" evidence="10">
    <location>
        <begin position="179"/>
        <end position="234"/>
    </location>
</feature>
<dbReference type="AlphaFoldDB" id="A0A0F3NNZ7"/>
<keyword evidence="2 8" id="KW-0808">Transferase</keyword>
<dbReference type="RefSeq" id="WP_045809141.1">
    <property type="nucleotide sequence ID" value="NZ_LANX01000001.1"/>
</dbReference>
<evidence type="ECO:0000256" key="5">
    <source>
        <dbReference type="ARBA" id="ARBA00022723"/>
    </source>
</evidence>
<comment type="similarity">
    <text evidence="8">Belongs to the tRNA nucleotidyltransferase/poly(A) polymerase family.</text>
</comment>
<sequence>MISQLIKNPNILLIINAIEKFNGSIRLVGGCVRDSIINKRFTDTDFATTLTPDKVIQALNFSHIKTIPTGIKHGTITAIVNNTSYEITTLRSDIKCDGRHANVSFTNNWKEDASRRDFTFNALYCDKEGKIYDYFSGIQDLNNKTLNFIGNAEKRINEDFLRILRAFRFHAMICNGNQLKKEITELCKKYSYTIKKLSKERVREEFLKLLSYNNILNTLQIMQQCNILEQILPYDISTNILSSPLLQNNPPIVKLSALLRTIKNNDKIKVSENVSNLLRLSNKQKKILITLVTNTLPIPLSINNQKKYISKFGLESYCHLITINHVEVNNTYEELFQYIDFANNFKVPNFPISGNDLLNIGYKKGKALGQTLSIIKQTWENSSYQLTKTQLLSFAKDMLRY</sequence>
<dbReference type="STRING" id="1359163.NLO413_0819"/>
<dbReference type="PATRIC" id="fig|1359163.3.peg.791"/>
<keyword evidence="3" id="KW-0819">tRNA processing</keyword>
<proteinExistence type="inferred from homology"/>
<dbReference type="InterPro" id="IPR032828">
    <property type="entry name" value="PolyA_RNA-bd"/>
</dbReference>
<evidence type="ECO:0000256" key="6">
    <source>
        <dbReference type="ARBA" id="ARBA00022741"/>
    </source>
</evidence>
<dbReference type="Pfam" id="PF12627">
    <property type="entry name" value="PolyA_pol_RNAbd"/>
    <property type="match status" value="1"/>
</dbReference>
<comment type="caution">
    <text evidence="11">The sequence shown here is derived from an EMBL/GenBank/DDBJ whole genome shotgun (WGS) entry which is preliminary data.</text>
</comment>
<keyword evidence="8" id="KW-0694">RNA-binding</keyword>
<dbReference type="GO" id="GO:0000049">
    <property type="term" value="F:tRNA binding"/>
    <property type="evidence" value="ECO:0007669"/>
    <property type="project" value="TreeGrafter"/>
</dbReference>
<evidence type="ECO:0000313" key="12">
    <source>
        <dbReference type="Proteomes" id="UP000033562"/>
    </source>
</evidence>
<evidence type="ECO:0000256" key="7">
    <source>
        <dbReference type="ARBA" id="ARBA00022842"/>
    </source>
</evidence>
<organism evidence="11 12">
    <name type="scientific">Candidatus Neoehrlichia procyonis str. RAC413</name>
    <dbReference type="NCBI Taxonomy" id="1359163"/>
    <lineage>
        <taxon>Bacteria</taxon>
        <taxon>Pseudomonadati</taxon>
        <taxon>Pseudomonadota</taxon>
        <taxon>Alphaproteobacteria</taxon>
        <taxon>Rickettsiales</taxon>
        <taxon>Anaplasmataceae</taxon>
        <taxon>Candidatus Neoehrlichia</taxon>
    </lineage>
</organism>
<dbReference type="CDD" id="cd05398">
    <property type="entry name" value="NT_ClassII-CCAase"/>
    <property type="match status" value="1"/>
</dbReference>
<name>A0A0F3NNZ7_9RICK</name>
<evidence type="ECO:0000259" key="10">
    <source>
        <dbReference type="Pfam" id="PF12627"/>
    </source>
</evidence>
<dbReference type="InterPro" id="IPR050264">
    <property type="entry name" value="Bact_CCA-adding_enz_type3_sf"/>
</dbReference>
<dbReference type="GO" id="GO:0000166">
    <property type="term" value="F:nucleotide binding"/>
    <property type="evidence" value="ECO:0007669"/>
    <property type="project" value="UniProtKB-KW"/>
</dbReference>
<dbReference type="SUPFAM" id="SSF81891">
    <property type="entry name" value="Poly A polymerase C-terminal region-like"/>
    <property type="match status" value="1"/>
</dbReference>
<dbReference type="OrthoDB" id="9805698at2"/>
<evidence type="ECO:0000313" key="11">
    <source>
        <dbReference type="EMBL" id="KJV69427.1"/>
    </source>
</evidence>
<dbReference type="InterPro" id="IPR002646">
    <property type="entry name" value="PolA_pol_head_dom"/>
</dbReference>
<keyword evidence="6" id="KW-0547">Nucleotide-binding</keyword>
<evidence type="ECO:0000256" key="8">
    <source>
        <dbReference type="RuleBase" id="RU003953"/>
    </source>
</evidence>
<reference evidence="11 12" key="1">
    <citation type="submission" date="2015-02" db="EMBL/GenBank/DDBJ databases">
        <title>Genome Sequencing of Rickettsiales.</title>
        <authorList>
            <person name="Daugherty S.C."/>
            <person name="Su Q."/>
            <person name="Abolude K."/>
            <person name="Beier-Sexton M."/>
            <person name="Carlyon J.A."/>
            <person name="Carter R."/>
            <person name="Day N.P."/>
            <person name="Dumler S.J."/>
            <person name="Dyachenko V."/>
            <person name="Godinez A."/>
            <person name="Kurtti T.J."/>
            <person name="Lichay M."/>
            <person name="Mullins K.E."/>
            <person name="Ott S."/>
            <person name="Pappas-Brown V."/>
            <person name="Paris D.H."/>
            <person name="Patel P."/>
            <person name="Richards A.L."/>
            <person name="Sadzewicz L."/>
            <person name="Sears K."/>
            <person name="Seidman D."/>
            <person name="Sengamalay N."/>
            <person name="Stenos J."/>
            <person name="Tallon L.J."/>
            <person name="Vincent G."/>
            <person name="Fraser C.M."/>
            <person name="Munderloh U."/>
            <person name="Dunning-Hotopp J.C."/>
        </authorList>
    </citation>
    <scope>NUCLEOTIDE SEQUENCE [LARGE SCALE GENOMIC DNA]</scope>
    <source>
        <strain evidence="11 12">RAC413</strain>
    </source>
</reference>
<dbReference type="SUPFAM" id="SSF81301">
    <property type="entry name" value="Nucleotidyltransferase"/>
    <property type="match status" value="1"/>
</dbReference>
<keyword evidence="4" id="KW-0548">Nucleotidyltransferase</keyword>
<keyword evidence="5" id="KW-0479">Metal-binding</keyword>
<dbReference type="Gene3D" id="1.10.3090.10">
    <property type="entry name" value="cca-adding enzyme, domain 2"/>
    <property type="match status" value="1"/>
</dbReference>
<comment type="cofactor">
    <cofactor evidence="1">
        <name>Mg(2+)</name>
        <dbReference type="ChEBI" id="CHEBI:18420"/>
    </cofactor>
</comment>
<dbReference type="GO" id="GO:0046872">
    <property type="term" value="F:metal ion binding"/>
    <property type="evidence" value="ECO:0007669"/>
    <property type="project" value="UniProtKB-KW"/>
</dbReference>
<gene>
    <name evidence="11" type="ORF">NLO413_0819</name>
</gene>
<dbReference type="GO" id="GO:0016779">
    <property type="term" value="F:nucleotidyltransferase activity"/>
    <property type="evidence" value="ECO:0007669"/>
    <property type="project" value="UniProtKB-KW"/>
</dbReference>
<dbReference type="PANTHER" id="PTHR46173">
    <property type="entry name" value="CCA TRNA NUCLEOTIDYLTRANSFERASE 1, MITOCHONDRIAL"/>
    <property type="match status" value="1"/>
</dbReference>
<accession>A0A0F3NNZ7</accession>
<dbReference type="Proteomes" id="UP000033562">
    <property type="component" value="Unassembled WGS sequence"/>
</dbReference>
<evidence type="ECO:0000256" key="1">
    <source>
        <dbReference type="ARBA" id="ARBA00001946"/>
    </source>
</evidence>